<dbReference type="PANTHER" id="PTHR35849">
    <property type="entry name" value="BLR2341 PROTEIN"/>
    <property type="match status" value="1"/>
</dbReference>
<dbReference type="Pfam" id="PF13466">
    <property type="entry name" value="STAS_2"/>
    <property type="match status" value="1"/>
</dbReference>
<dbReference type="AlphaFoldDB" id="A0A9X3ENQ5"/>
<reference evidence="2" key="1">
    <citation type="submission" date="2022-11" db="EMBL/GenBank/DDBJ databases">
        <title>Parathalassolutuus dongxingensis gen. nov., sp. nov., a novel member of family Oceanospirillaceae isolated from a coastal shrimp pond in Guangxi, China.</title>
        <authorList>
            <person name="Chen H."/>
        </authorList>
    </citation>
    <scope>NUCLEOTIDE SEQUENCE</scope>
    <source>
        <strain evidence="2">G-43</strain>
    </source>
</reference>
<dbReference type="EMBL" id="JAPNOA010000029">
    <property type="protein sequence ID" value="MCY0966043.1"/>
    <property type="molecule type" value="Genomic_DNA"/>
</dbReference>
<dbReference type="InterPro" id="IPR052746">
    <property type="entry name" value="MlaB_ABC_Transporter"/>
</dbReference>
<evidence type="ECO:0000313" key="3">
    <source>
        <dbReference type="Proteomes" id="UP001150830"/>
    </source>
</evidence>
<dbReference type="SUPFAM" id="SSF52091">
    <property type="entry name" value="SpoIIaa-like"/>
    <property type="match status" value="1"/>
</dbReference>
<organism evidence="2 3">
    <name type="scientific">Parathalassolituus penaei</name>
    <dbReference type="NCBI Taxonomy" id="2997323"/>
    <lineage>
        <taxon>Bacteria</taxon>
        <taxon>Pseudomonadati</taxon>
        <taxon>Pseudomonadota</taxon>
        <taxon>Gammaproteobacteria</taxon>
        <taxon>Oceanospirillales</taxon>
        <taxon>Oceanospirillaceae</taxon>
        <taxon>Parathalassolituus</taxon>
    </lineage>
</organism>
<gene>
    <name evidence="2" type="ORF">OUO13_12665</name>
</gene>
<sequence length="96" mass="10681">MSQTVTIQCGERLSIERVESLYSEMETAIRDAADIELAAGQVQFCDTAGLQLILGLFIRLQINSQQLRWAEPSEVIYETSALLGLQDRLGLPKRAV</sequence>
<protein>
    <submittedName>
        <fullName evidence="2">STAS domain-containing protein</fullName>
    </submittedName>
</protein>
<accession>A0A9X3ENQ5</accession>
<evidence type="ECO:0000259" key="1">
    <source>
        <dbReference type="Pfam" id="PF13466"/>
    </source>
</evidence>
<dbReference type="InterPro" id="IPR036513">
    <property type="entry name" value="STAS_dom_sf"/>
</dbReference>
<dbReference type="Proteomes" id="UP001150830">
    <property type="component" value="Unassembled WGS sequence"/>
</dbReference>
<dbReference type="Gene3D" id="3.30.750.24">
    <property type="entry name" value="STAS domain"/>
    <property type="match status" value="1"/>
</dbReference>
<dbReference type="RefSeq" id="WP_283174246.1">
    <property type="nucleotide sequence ID" value="NZ_JAPNOA010000029.1"/>
</dbReference>
<feature type="domain" description="MlaB-like STAS" evidence="1">
    <location>
        <begin position="11"/>
        <end position="86"/>
    </location>
</feature>
<comment type="caution">
    <text evidence="2">The sequence shown here is derived from an EMBL/GenBank/DDBJ whole genome shotgun (WGS) entry which is preliminary data.</text>
</comment>
<name>A0A9X3ENQ5_9GAMM</name>
<evidence type="ECO:0000313" key="2">
    <source>
        <dbReference type="EMBL" id="MCY0966043.1"/>
    </source>
</evidence>
<proteinExistence type="predicted"/>
<dbReference type="InterPro" id="IPR058548">
    <property type="entry name" value="MlaB-like_STAS"/>
</dbReference>
<keyword evidence="3" id="KW-1185">Reference proteome</keyword>
<dbReference type="PANTHER" id="PTHR35849:SF2">
    <property type="entry name" value="BLR2341 PROTEIN"/>
    <property type="match status" value="1"/>
</dbReference>